<dbReference type="InterPro" id="IPR050493">
    <property type="entry name" value="FAD-dep_Monooxygenase_BioMet"/>
</dbReference>
<evidence type="ECO:0000313" key="4">
    <source>
        <dbReference type="EMBL" id="RJF95772.1"/>
    </source>
</evidence>
<dbReference type="PRINTS" id="PR00420">
    <property type="entry name" value="RNGMNOXGNASE"/>
</dbReference>
<evidence type="ECO:0000256" key="1">
    <source>
        <dbReference type="ARBA" id="ARBA00023002"/>
    </source>
</evidence>
<dbReference type="RefSeq" id="WP_119770918.1">
    <property type="nucleotide sequence ID" value="NZ_QYUO01000002.1"/>
</dbReference>
<reference evidence="5" key="1">
    <citation type="submission" date="2018-09" db="EMBL/GenBank/DDBJ databases">
        <authorList>
            <person name="Zhu H."/>
        </authorList>
    </citation>
    <scope>NUCLEOTIDE SEQUENCE [LARGE SCALE GENOMIC DNA]</scope>
    <source>
        <strain evidence="5">K1R23-30</strain>
    </source>
</reference>
<keyword evidence="2" id="KW-0503">Monooxygenase</keyword>
<dbReference type="Gene3D" id="3.50.50.60">
    <property type="entry name" value="FAD/NAD(P)-binding domain"/>
    <property type="match status" value="1"/>
</dbReference>
<dbReference type="AlphaFoldDB" id="A0A3A3FQN3"/>
<dbReference type="InterPro" id="IPR002938">
    <property type="entry name" value="FAD-bd"/>
</dbReference>
<name>A0A3A3FQN3_9BURK</name>
<dbReference type="Pfam" id="PF01494">
    <property type="entry name" value="FAD_binding_3"/>
    <property type="match status" value="1"/>
</dbReference>
<protein>
    <submittedName>
        <fullName evidence="4">Oxidoreductase</fullName>
    </submittedName>
</protein>
<dbReference type="Proteomes" id="UP000265955">
    <property type="component" value="Unassembled WGS sequence"/>
</dbReference>
<organism evidence="4 5">
    <name type="scientific">Noviherbaspirillum saxi</name>
    <dbReference type="NCBI Taxonomy" id="2320863"/>
    <lineage>
        <taxon>Bacteria</taxon>
        <taxon>Pseudomonadati</taxon>
        <taxon>Pseudomonadota</taxon>
        <taxon>Betaproteobacteria</taxon>
        <taxon>Burkholderiales</taxon>
        <taxon>Oxalobacteraceae</taxon>
        <taxon>Noviherbaspirillum</taxon>
    </lineage>
</organism>
<dbReference type="PROSITE" id="PS51257">
    <property type="entry name" value="PROKAR_LIPOPROTEIN"/>
    <property type="match status" value="1"/>
</dbReference>
<sequence length="378" mass="40808">MTAKLDTASMKVLIVGGGTGGQSCALALRRLGVDVELIDINTKWGASGAGITITGPTLRALRDLGVYDDVAAEAYVGEGIRVCDVNGNVLRELATPMPPGVGVPGSGGVTRPTLHGILARRIKAADVKIRLGITVDGLTEEADGVRVKFSDGNVGKYDLVIGADGLFSRVRELIMPDAPKPEFTGQNSWRVTVDRPASIERRTYYLGGPYKAGFTPVSATKMYMFVLDKSPQMYRPPETLHTELAIMLKDYGGEVGKVRDGLNPDSEIVYRPLEAFYLPAPWYRGRVLLVGDAAHPTTPQLASGAGMAVEDGLVLAEELSNATNVYEALFMFMRRRFERCRLVTESSLEIGRLEQARAPVEKQTAVVERALLALSEPA</sequence>
<gene>
    <name evidence="4" type="ORF">D3871_20560</name>
</gene>
<dbReference type="GO" id="GO:0004497">
    <property type="term" value="F:monooxygenase activity"/>
    <property type="evidence" value="ECO:0007669"/>
    <property type="project" value="UniProtKB-KW"/>
</dbReference>
<dbReference type="SUPFAM" id="SSF51905">
    <property type="entry name" value="FAD/NAD(P)-binding domain"/>
    <property type="match status" value="1"/>
</dbReference>
<keyword evidence="5" id="KW-1185">Reference proteome</keyword>
<dbReference type="NCBIfam" id="NF005313">
    <property type="entry name" value="PRK06847.1"/>
    <property type="match status" value="1"/>
</dbReference>
<accession>A0A3A3FQN3</accession>
<feature type="domain" description="FAD-binding" evidence="3">
    <location>
        <begin position="10"/>
        <end position="322"/>
    </location>
</feature>
<dbReference type="PANTHER" id="PTHR13789">
    <property type="entry name" value="MONOOXYGENASE"/>
    <property type="match status" value="1"/>
</dbReference>
<keyword evidence="1" id="KW-0560">Oxidoreductase</keyword>
<dbReference type="PANTHER" id="PTHR13789:SF309">
    <property type="entry name" value="PUTATIVE (AFU_ORTHOLOGUE AFUA_6G14510)-RELATED"/>
    <property type="match status" value="1"/>
</dbReference>
<evidence type="ECO:0000259" key="3">
    <source>
        <dbReference type="Pfam" id="PF01494"/>
    </source>
</evidence>
<evidence type="ECO:0000313" key="5">
    <source>
        <dbReference type="Proteomes" id="UP000265955"/>
    </source>
</evidence>
<dbReference type="InterPro" id="IPR036188">
    <property type="entry name" value="FAD/NAD-bd_sf"/>
</dbReference>
<comment type="caution">
    <text evidence="4">The sequence shown here is derived from an EMBL/GenBank/DDBJ whole genome shotgun (WGS) entry which is preliminary data.</text>
</comment>
<proteinExistence type="predicted"/>
<dbReference type="EMBL" id="QYUO01000002">
    <property type="protein sequence ID" value="RJF95772.1"/>
    <property type="molecule type" value="Genomic_DNA"/>
</dbReference>
<evidence type="ECO:0000256" key="2">
    <source>
        <dbReference type="ARBA" id="ARBA00023033"/>
    </source>
</evidence>
<dbReference type="OrthoDB" id="5487740at2"/>
<dbReference type="GO" id="GO:0071949">
    <property type="term" value="F:FAD binding"/>
    <property type="evidence" value="ECO:0007669"/>
    <property type="project" value="InterPro"/>
</dbReference>